<feature type="domain" description="Glucose-methanol-choline oxidoreductase N-terminal" evidence="6">
    <location>
        <begin position="317"/>
        <end position="331"/>
    </location>
</feature>
<evidence type="ECO:0000313" key="7">
    <source>
        <dbReference type="EMBL" id="KAK3687373.1"/>
    </source>
</evidence>
<feature type="binding site" evidence="3">
    <location>
        <begin position="124"/>
        <end position="127"/>
    </location>
    <ligand>
        <name>FAD</name>
        <dbReference type="ChEBI" id="CHEBI:57692"/>
    </ligand>
</feature>
<dbReference type="InterPro" id="IPR012132">
    <property type="entry name" value="GMC_OxRdtase"/>
</dbReference>
<feature type="active site" description="Proton acceptor" evidence="2">
    <location>
        <position position="620"/>
    </location>
</feature>
<feature type="signal peptide" evidence="5">
    <location>
        <begin position="1"/>
        <end position="21"/>
    </location>
</feature>
<sequence length="682" mass="72719">MGISAFLSILLFCAYLPSTECLFLHPDNATDLILPSYDYIVVGGGIAGLVVANRLSEDPDVTVLILEAGEMDASENTITVPGLVGHGWNPAYDWNITTAPQEFLDNRTRWYNLGHVVGGGSVLNGLVMTRGAKAEYDAWQALGNPGWGWRSLLPYFKKSETFVEDVNPYDASALHIQPDMLVHGTGGPLEVAYPKFFYNQSNSFLLGVSELGISLLNDANAGVSAGAMIVPASISAQNQSRTDSRTAYLDGVMNRSNLHLASGQTVTRILVGTGSTAPIIVPPFGHLKRAHGVEFTTSEGSPRQSVMCTREVVVAAGAILSPVLLQISGIGPAPILDELNVTIQVDLPGVGQNLQDHPMVEAFYNYTEPDLFSTRNLTGATLQEAETEYFTNHTGPWTAPLISTTAFPSLRSLTSNWSSILQNISSSSAARYLPSGPGQHPAVLRGYAQQRQQLLRLLSRTDVGALEIMADSIGTLTIANHHPFSRGTVRALSSDILSRGSVAANVALDPRYCSQPEDCQVLVEGLLFNGQIIGTGAMQQLAPRPPAPWDATVAGPEPVNETALLETVRGWLTTEFHPCGTTSMMPIELGGVVDPRLMVYGMQNLRVVNAGIIPLIPAAHLQAAVYAIAEKAADMIKEDYGDSLSGSPNTPGAWKPRPSSPVDPPHGAGIPSGGKESPKQAT</sequence>
<dbReference type="PANTHER" id="PTHR11552:SF115">
    <property type="entry name" value="DEHYDROGENASE XPTC-RELATED"/>
    <property type="match status" value="1"/>
</dbReference>
<dbReference type="PIRSF" id="PIRSF000137">
    <property type="entry name" value="Alcohol_oxidase"/>
    <property type="match status" value="1"/>
</dbReference>
<evidence type="ECO:0000256" key="3">
    <source>
        <dbReference type="PIRSR" id="PIRSR000137-2"/>
    </source>
</evidence>
<keyword evidence="5" id="KW-0732">Signal</keyword>
<evidence type="ECO:0000256" key="4">
    <source>
        <dbReference type="SAM" id="MobiDB-lite"/>
    </source>
</evidence>
<name>A0AAE0X769_9PEZI</name>
<organism evidence="7 8">
    <name type="scientific">Podospora appendiculata</name>
    <dbReference type="NCBI Taxonomy" id="314037"/>
    <lineage>
        <taxon>Eukaryota</taxon>
        <taxon>Fungi</taxon>
        <taxon>Dikarya</taxon>
        <taxon>Ascomycota</taxon>
        <taxon>Pezizomycotina</taxon>
        <taxon>Sordariomycetes</taxon>
        <taxon>Sordariomycetidae</taxon>
        <taxon>Sordariales</taxon>
        <taxon>Podosporaceae</taxon>
        <taxon>Podospora</taxon>
    </lineage>
</organism>
<accession>A0AAE0X769</accession>
<dbReference type="EMBL" id="JAULSO010000002">
    <property type="protein sequence ID" value="KAK3687373.1"/>
    <property type="molecule type" value="Genomic_DNA"/>
</dbReference>
<dbReference type="Pfam" id="PF05199">
    <property type="entry name" value="GMC_oxred_C"/>
    <property type="match status" value="1"/>
</dbReference>
<feature type="binding site" evidence="3">
    <location>
        <position position="116"/>
    </location>
    <ligand>
        <name>FAD</name>
        <dbReference type="ChEBI" id="CHEBI:57692"/>
    </ligand>
</feature>
<dbReference type="AlphaFoldDB" id="A0AAE0X769"/>
<keyword evidence="3" id="KW-0285">Flavoprotein</keyword>
<dbReference type="InterPro" id="IPR036188">
    <property type="entry name" value="FAD/NAD-bd_sf"/>
</dbReference>
<dbReference type="GO" id="GO:0016614">
    <property type="term" value="F:oxidoreductase activity, acting on CH-OH group of donors"/>
    <property type="evidence" value="ECO:0007669"/>
    <property type="project" value="InterPro"/>
</dbReference>
<dbReference type="Gene3D" id="3.30.560.10">
    <property type="entry name" value="Glucose Oxidase, domain 3"/>
    <property type="match status" value="1"/>
</dbReference>
<evidence type="ECO:0000313" key="8">
    <source>
        <dbReference type="Proteomes" id="UP001270362"/>
    </source>
</evidence>
<dbReference type="Gene3D" id="3.50.50.60">
    <property type="entry name" value="FAD/NAD(P)-binding domain"/>
    <property type="match status" value="1"/>
</dbReference>
<protein>
    <submittedName>
        <fullName evidence="7">GMC oxidoreductase-domain-containing protein</fullName>
    </submittedName>
</protein>
<evidence type="ECO:0000256" key="1">
    <source>
        <dbReference type="ARBA" id="ARBA00010790"/>
    </source>
</evidence>
<dbReference type="Pfam" id="PF00732">
    <property type="entry name" value="GMC_oxred_N"/>
    <property type="match status" value="1"/>
</dbReference>
<dbReference type="PROSITE" id="PS00624">
    <property type="entry name" value="GMC_OXRED_2"/>
    <property type="match status" value="1"/>
</dbReference>
<dbReference type="SUPFAM" id="SSF51905">
    <property type="entry name" value="FAD/NAD(P)-binding domain"/>
    <property type="match status" value="1"/>
</dbReference>
<dbReference type="PANTHER" id="PTHR11552">
    <property type="entry name" value="GLUCOSE-METHANOL-CHOLINE GMC OXIDOREDUCTASE"/>
    <property type="match status" value="1"/>
</dbReference>
<keyword evidence="3" id="KW-0274">FAD</keyword>
<comment type="similarity">
    <text evidence="1">Belongs to the GMC oxidoreductase family.</text>
</comment>
<reference evidence="7" key="2">
    <citation type="submission" date="2023-06" db="EMBL/GenBank/DDBJ databases">
        <authorList>
            <consortium name="Lawrence Berkeley National Laboratory"/>
            <person name="Haridas S."/>
            <person name="Hensen N."/>
            <person name="Bonometti L."/>
            <person name="Westerberg I."/>
            <person name="Brannstrom I.O."/>
            <person name="Guillou S."/>
            <person name="Cros-Aarteil S."/>
            <person name="Calhoun S."/>
            <person name="Kuo A."/>
            <person name="Mondo S."/>
            <person name="Pangilinan J."/>
            <person name="Riley R."/>
            <person name="Labutti K."/>
            <person name="Andreopoulos B."/>
            <person name="Lipzen A."/>
            <person name="Chen C."/>
            <person name="Yanf M."/>
            <person name="Daum C."/>
            <person name="Ng V."/>
            <person name="Clum A."/>
            <person name="Steindorff A."/>
            <person name="Ohm R."/>
            <person name="Martin F."/>
            <person name="Silar P."/>
            <person name="Natvig D."/>
            <person name="Lalanne C."/>
            <person name="Gautier V."/>
            <person name="Ament-Velasquez S.L."/>
            <person name="Kruys A."/>
            <person name="Hutchinson M.I."/>
            <person name="Powell A.J."/>
            <person name="Barry K."/>
            <person name="Miller A.N."/>
            <person name="Grigoriev I.V."/>
            <person name="Debuchy R."/>
            <person name="Gladieux P."/>
            <person name="Thoren M.H."/>
            <person name="Johannesson H."/>
        </authorList>
    </citation>
    <scope>NUCLEOTIDE SEQUENCE</scope>
    <source>
        <strain evidence="7">CBS 314.62</strain>
    </source>
</reference>
<dbReference type="GO" id="GO:0050660">
    <property type="term" value="F:flavin adenine dinucleotide binding"/>
    <property type="evidence" value="ECO:0007669"/>
    <property type="project" value="InterPro"/>
</dbReference>
<gene>
    <name evidence="7" type="ORF">B0T22DRAFT_127037</name>
</gene>
<evidence type="ECO:0000259" key="6">
    <source>
        <dbReference type="PROSITE" id="PS00624"/>
    </source>
</evidence>
<reference evidence="7" key="1">
    <citation type="journal article" date="2023" name="Mol. Phylogenet. Evol.">
        <title>Genome-scale phylogeny and comparative genomics of the fungal order Sordariales.</title>
        <authorList>
            <person name="Hensen N."/>
            <person name="Bonometti L."/>
            <person name="Westerberg I."/>
            <person name="Brannstrom I.O."/>
            <person name="Guillou S."/>
            <person name="Cros-Aarteil S."/>
            <person name="Calhoun S."/>
            <person name="Haridas S."/>
            <person name="Kuo A."/>
            <person name="Mondo S."/>
            <person name="Pangilinan J."/>
            <person name="Riley R."/>
            <person name="LaButti K."/>
            <person name="Andreopoulos B."/>
            <person name="Lipzen A."/>
            <person name="Chen C."/>
            <person name="Yan M."/>
            <person name="Daum C."/>
            <person name="Ng V."/>
            <person name="Clum A."/>
            <person name="Steindorff A."/>
            <person name="Ohm R.A."/>
            <person name="Martin F."/>
            <person name="Silar P."/>
            <person name="Natvig D.O."/>
            <person name="Lalanne C."/>
            <person name="Gautier V."/>
            <person name="Ament-Velasquez S.L."/>
            <person name="Kruys A."/>
            <person name="Hutchinson M.I."/>
            <person name="Powell A.J."/>
            <person name="Barry K."/>
            <person name="Miller A.N."/>
            <person name="Grigoriev I.V."/>
            <person name="Debuchy R."/>
            <person name="Gladieux P."/>
            <person name="Hiltunen Thoren M."/>
            <person name="Johannesson H."/>
        </authorList>
    </citation>
    <scope>NUCLEOTIDE SEQUENCE</scope>
    <source>
        <strain evidence="7">CBS 314.62</strain>
    </source>
</reference>
<feature type="active site" description="Proton donor" evidence="2">
    <location>
        <position position="577"/>
    </location>
</feature>
<comment type="caution">
    <text evidence="7">The sequence shown here is derived from an EMBL/GenBank/DDBJ whole genome shotgun (WGS) entry which is preliminary data.</text>
</comment>
<proteinExistence type="inferred from homology"/>
<evidence type="ECO:0000256" key="5">
    <source>
        <dbReference type="SAM" id="SignalP"/>
    </source>
</evidence>
<keyword evidence="8" id="KW-1185">Reference proteome</keyword>
<dbReference type="InterPro" id="IPR007867">
    <property type="entry name" value="GMC_OxRtase_C"/>
</dbReference>
<dbReference type="InterPro" id="IPR000172">
    <property type="entry name" value="GMC_OxRdtase_N"/>
</dbReference>
<dbReference type="Proteomes" id="UP001270362">
    <property type="component" value="Unassembled WGS sequence"/>
</dbReference>
<feature type="chain" id="PRO_5041921458" evidence="5">
    <location>
        <begin position="22"/>
        <end position="682"/>
    </location>
</feature>
<feature type="region of interest" description="Disordered" evidence="4">
    <location>
        <begin position="639"/>
        <end position="682"/>
    </location>
</feature>
<dbReference type="SUPFAM" id="SSF54373">
    <property type="entry name" value="FAD-linked reductases, C-terminal domain"/>
    <property type="match status" value="1"/>
</dbReference>
<feature type="binding site" evidence="3">
    <location>
        <position position="266"/>
    </location>
    <ligand>
        <name>FAD</name>
        <dbReference type="ChEBI" id="CHEBI:57692"/>
    </ligand>
</feature>
<comment type="cofactor">
    <cofactor evidence="3">
        <name>FAD</name>
        <dbReference type="ChEBI" id="CHEBI:57692"/>
    </cofactor>
</comment>
<dbReference type="GO" id="GO:0044550">
    <property type="term" value="P:secondary metabolite biosynthetic process"/>
    <property type="evidence" value="ECO:0007669"/>
    <property type="project" value="TreeGrafter"/>
</dbReference>
<evidence type="ECO:0000256" key="2">
    <source>
        <dbReference type="PIRSR" id="PIRSR000137-1"/>
    </source>
</evidence>